<keyword evidence="4 6" id="KW-0698">rRNA processing</keyword>
<dbReference type="PANTHER" id="PTHR21738">
    <property type="entry name" value="RIBOSOMAL RNA PROCESSING PROTEIN 36 HOMOLOG"/>
    <property type="match status" value="1"/>
</dbReference>
<dbReference type="VEuPathDB" id="PiroplasmaDB:BmR1_04g06505"/>
<organism evidence="9 10">
    <name type="scientific">Babesia microti (strain RI)</name>
    <dbReference type="NCBI Taxonomy" id="1133968"/>
    <lineage>
        <taxon>Eukaryota</taxon>
        <taxon>Sar</taxon>
        <taxon>Alveolata</taxon>
        <taxon>Apicomplexa</taxon>
        <taxon>Aconoidasida</taxon>
        <taxon>Piroplasmida</taxon>
        <taxon>Babesiidae</taxon>
        <taxon>Babesia</taxon>
    </lineage>
</organism>
<feature type="coiled-coil region" evidence="7">
    <location>
        <begin position="108"/>
        <end position="151"/>
    </location>
</feature>
<dbReference type="PANTHER" id="PTHR21738:SF0">
    <property type="entry name" value="RIBOSOMAL RNA PROCESSING PROTEIN 36 HOMOLOG"/>
    <property type="match status" value="1"/>
</dbReference>
<evidence type="ECO:0000256" key="2">
    <source>
        <dbReference type="ARBA" id="ARBA00009418"/>
    </source>
</evidence>
<dbReference type="GeneID" id="24425946"/>
<dbReference type="OrthoDB" id="448446at2759"/>
<accession>A0A1N6LXR9</accession>
<evidence type="ECO:0000256" key="5">
    <source>
        <dbReference type="ARBA" id="ARBA00023242"/>
    </source>
</evidence>
<dbReference type="GO" id="GO:0000462">
    <property type="term" value="P:maturation of SSU-rRNA from tricistronic rRNA transcript (SSU-rRNA, 5.8S rRNA, LSU-rRNA)"/>
    <property type="evidence" value="ECO:0007669"/>
    <property type="project" value="TreeGrafter"/>
</dbReference>
<sequence length="197" mass="22945">MTHNIARSRTKSSAPWKVSNSSPYLPPTNNTFFGNNSNGMARSKPVARDPRFSDLSGKLNVELFRKSYEFIDNLRDKEESALRQFIQKYNGKSKNKTTYLDQFGEITLEDAKKLLSKYKSQNIAIQNKREFAKLKQELKQKERLKLAISNKRTFYYSDAKIKKILKEKRDKEISINKIAKMEAKKAKKSIKSIPTRR</sequence>
<comment type="subunit">
    <text evidence="6">Associates with 90S and pre-40S pre-ribosomal particles.</text>
</comment>
<evidence type="ECO:0000313" key="10">
    <source>
        <dbReference type="Proteomes" id="UP000002899"/>
    </source>
</evidence>
<reference evidence="9 10" key="3">
    <citation type="journal article" date="2016" name="Sci. Rep.">
        <title>Genome-wide diversity and gene expression profiling of Babesia microti isolates identify polymorphic genes that mediate host-pathogen interactions.</title>
        <authorList>
            <person name="Silva J.C."/>
            <person name="Cornillot E."/>
            <person name="McCracken C."/>
            <person name="Usmani-Brown S."/>
            <person name="Dwivedi A."/>
            <person name="Ifeonu O.O."/>
            <person name="Crabtree J."/>
            <person name="Gotia H.T."/>
            <person name="Virji A.Z."/>
            <person name="Reynes C."/>
            <person name="Colinge J."/>
            <person name="Kumar V."/>
            <person name="Lawres L."/>
            <person name="Pazzi J.E."/>
            <person name="Pablo J.V."/>
            <person name="Hung C."/>
            <person name="Brancato J."/>
            <person name="Kumari P."/>
            <person name="Orvis J."/>
            <person name="Tretina K."/>
            <person name="Chibucos M."/>
            <person name="Ott S."/>
            <person name="Sadzewicz L."/>
            <person name="Sengamalay N."/>
            <person name="Shetty A.C."/>
            <person name="Su Q."/>
            <person name="Tallon L."/>
            <person name="Fraser C.M."/>
            <person name="Frutos R."/>
            <person name="Molina D.M."/>
            <person name="Krause P.J."/>
            <person name="Ben Mamoun C."/>
        </authorList>
    </citation>
    <scope>NUCLEOTIDE SEQUENCE [LARGE SCALE GENOMIC DNA]</scope>
    <source>
        <strain evidence="9 10">RI</strain>
    </source>
</reference>
<protein>
    <recommendedName>
        <fullName evidence="6">rRNA biogenesis protein RRP36</fullName>
    </recommendedName>
</protein>
<feature type="compositionally biased region" description="Basic residues" evidence="8">
    <location>
        <begin position="1"/>
        <end position="10"/>
    </location>
</feature>
<feature type="compositionally biased region" description="Polar residues" evidence="8">
    <location>
        <begin position="11"/>
        <end position="23"/>
    </location>
</feature>
<reference evidence="9 10" key="2">
    <citation type="journal article" date="2013" name="PLoS ONE">
        <title>Whole genome mapping and re-organization of the nuclear and mitochondrial genomes of Babesia microti isolates.</title>
        <authorList>
            <person name="Cornillot E."/>
            <person name="Dassouli A."/>
            <person name="Garg A."/>
            <person name="Pachikara N."/>
            <person name="Randazzo S."/>
            <person name="Depoix D."/>
            <person name="Carcy B."/>
            <person name="Delbecq S."/>
            <person name="Frutos R."/>
            <person name="Silva J.C."/>
            <person name="Sutton R."/>
            <person name="Krause P.J."/>
            <person name="Mamoun C.B."/>
        </authorList>
    </citation>
    <scope>NUCLEOTIDE SEQUENCE [LARGE SCALE GENOMIC DNA]</scope>
    <source>
        <strain evidence="9 10">RI</strain>
    </source>
</reference>
<evidence type="ECO:0000256" key="6">
    <source>
        <dbReference type="RuleBase" id="RU368027"/>
    </source>
</evidence>
<evidence type="ECO:0000256" key="8">
    <source>
        <dbReference type="SAM" id="MobiDB-lite"/>
    </source>
</evidence>
<evidence type="ECO:0000256" key="1">
    <source>
        <dbReference type="ARBA" id="ARBA00004604"/>
    </source>
</evidence>
<keyword evidence="10" id="KW-1185">Reference proteome</keyword>
<comment type="similarity">
    <text evidence="2 6">Belongs to the RRP36 family.</text>
</comment>
<dbReference type="GO" id="GO:0005730">
    <property type="term" value="C:nucleolus"/>
    <property type="evidence" value="ECO:0007669"/>
    <property type="project" value="UniProtKB-SubCell"/>
</dbReference>
<comment type="subcellular location">
    <subcellularLocation>
        <location evidence="1 6">Nucleus</location>
        <location evidence="1 6">Nucleolus</location>
    </subcellularLocation>
</comment>
<name>A0A1N6LXR9_BABMR</name>
<keyword evidence="7" id="KW-0175">Coiled coil</keyword>
<proteinExistence type="inferred from homology"/>
<dbReference type="Proteomes" id="UP000002899">
    <property type="component" value="Chromosome IV"/>
</dbReference>
<feature type="compositionally biased region" description="Low complexity" evidence="8">
    <location>
        <begin position="27"/>
        <end position="39"/>
    </location>
</feature>
<dbReference type="EMBL" id="LN871599">
    <property type="protein sequence ID" value="SIO73664.1"/>
    <property type="molecule type" value="Genomic_DNA"/>
</dbReference>
<evidence type="ECO:0000313" key="9">
    <source>
        <dbReference type="EMBL" id="SIO73664.1"/>
    </source>
</evidence>
<keyword evidence="3 6" id="KW-0690">Ribosome biogenesis</keyword>
<dbReference type="RefSeq" id="XP_021337737.1">
    <property type="nucleotide sequence ID" value="XM_021482516.1"/>
</dbReference>
<dbReference type="InterPro" id="IPR009292">
    <property type="entry name" value="RRP36"/>
</dbReference>
<dbReference type="AlphaFoldDB" id="A0A1N6LXR9"/>
<evidence type="ECO:0000256" key="3">
    <source>
        <dbReference type="ARBA" id="ARBA00022517"/>
    </source>
</evidence>
<comment type="function">
    <text evidence="6">Component of the 90S pre-ribosome involved in the maturation of rRNAs. Required for early cleavages of the pre-RNAs in the 40S ribosomal subunit maturation pathway.</text>
</comment>
<evidence type="ECO:0000256" key="7">
    <source>
        <dbReference type="SAM" id="Coils"/>
    </source>
</evidence>
<keyword evidence="5 6" id="KW-0539">Nucleus</keyword>
<reference evidence="9 10" key="1">
    <citation type="journal article" date="2012" name="Nucleic Acids Res.">
        <title>Sequencing of the smallest Apicomplexan genome from the human pathogen Babesia microti.</title>
        <authorList>
            <person name="Cornillot E."/>
            <person name="Hadj-Kaddour K."/>
            <person name="Dassouli A."/>
            <person name="Noel B."/>
            <person name="Ranwez V."/>
            <person name="Vacherie B."/>
            <person name="Augagneur Y."/>
            <person name="Bres V."/>
            <person name="Duclos A."/>
            <person name="Randazzo S."/>
            <person name="Carcy B."/>
            <person name="Debierre-Grockiego F."/>
            <person name="Delbecq S."/>
            <person name="Moubri-Menage K."/>
            <person name="Shams-Eldin H."/>
            <person name="Usmani-Brown S."/>
            <person name="Bringaud F."/>
            <person name="Wincker P."/>
            <person name="Vivares C.P."/>
            <person name="Schwarz R.T."/>
            <person name="Schetters T.P."/>
            <person name="Krause P.J."/>
            <person name="Gorenflot A."/>
            <person name="Berry V."/>
            <person name="Barbe V."/>
            <person name="Ben Mamoun C."/>
        </authorList>
    </citation>
    <scope>NUCLEOTIDE SEQUENCE [LARGE SCALE GENOMIC DNA]</scope>
    <source>
        <strain evidence="9 10">RI</strain>
    </source>
</reference>
<feature type="region of interest" description="Disordered" evidence="8">
    <location>
        <begin position="1"/>
        <end position="48"/>
    </location>
</feature>
<evidence type="ECO:0000256" key="4">
    <source>
        <dbReference type="ARBA" id="ARBA00022552"/>
    </source>
</evidence>
<keyword evidence="6" id="KW-0687">Ribonucleoprotein</keyword>
<dbReference type="GO" id="GO:0030686">
    <property type="term" value="C:90S preribosome"/>
    <property type="evidence" value="ECO:0007669"/>
    <property type="project" value="TreeGrafter"/>
</dbReference>
<dbReference type="Pfam" id="PF06102">
    <property type="entry name" value="RRP36"/>
    <property type="match status" value="1"/>
</dbReference>
<dbReference type="KEGG" id="bmic:BmR1_04g06505"/>